<dbReference type="AlphaFoldDB" id="A0A1G8IXX2"/>
<keyword evidence="9" id="KW-0411">Iron-sulfur</keyword>
<dbReference type="Pfam" id="PF12797">
    <property type="entry name" value="Fer4_2"/>
    <property type="match status" value="1"/>
</dbReference>
<feature type="domain" description="4Fe-4S ferredoxin-type" evidence="11">
    <location>
        <begin position="4"/>
        <end position="34"/>
    </location>
</feature>
<sequence length="205" mass="22248">MTQLGFFVDLSKCTGCKTCQVACKDKNNLEVGRNFRRVSEYAGGSWKEVHGAWQQDVFAYYVSIACNHCAKPACVEVCPKGALAKRADNGLVLIDQQKCIGCRDCEDACPYDAPQYNRAIRRMTKCDGCIDRISAGAQPSCVDACPQRAIEFGDVAELRRQHGSLAAVAPLADAATTLPSLVLKPSRNSRPVGDTRGTVYPPKAE</sequence>
<dbReference type="Pfam" id="PF13247">
    <property type="entry name" value="Fer4_11"/>
    <property type="match status" value="1"/>
</dbReference>
<keyword evidence="7" id="KW-0249">Electron transport</keyword>
<evidence type="ECO:0000256" key="9">
    <source>
        <dbReference type="ARBA" id="ARBA00023014"/>
    </source>
</evidence>
<gene>
    <name evidence="12" type="ORF">SAMN05660652_03085</name>
</gene>
<keyword evidence="5" id="KW-0479">Metal-binding</keyword>
<dbReference type="STRING" id="83767.SAMN05660652_03085"/>
<keyword evidence="3" id="KW-0813">Transport</keyword>
<dbReference type="PROSITE" id="PS00198">
    <property type="entry name" value="4FE4S_FER_1"/>
    <property type="match status" value="1"/>
</dbReference>
<dbReference type="PANTHER" id="PTHR43177">
    <property type="entry name" value="PROTEIN NRFC"/>
    <property type="match status" value="1"/>
</dbReference>
<keyword evidence="6" id="KW-0677">Repeat</keyword>
<keyword evidence="8" id="KW-0408">Iron</keyword>
<comment type="function">
    <text evidence="2">Electron transfer subunit of the terminal reductase during anaerobic growth on various sulfoxide and N-oxide compounds.</text>
</comment>
<dbReference type="OrthoDB" id="9779457at2"/>
<evidence type="ECO:0000313" key="12">
    <source>
        <dbReference type="EMBL" id="SDI23888.1"/>
    </source>
</evidence>
<dbReference type="PROSITE" id="PS51379">
    <property type="entry name" value="4FE4S_FER_2"/>
    <property type="match status" value="3"/>
</dbReference>
<dbReference type="CDD" id="cd16371">
    <property type="entry name" value="DMSOR_beta_like"/>
    <property type="match status" value="1"/>
</dbReference>
<feature type="region of interest" description="Disordered" evidence="10">
    <location>
        <begin position="185"/>
        <end position="205"/>
    </location>
</feature>
<proteinExistence type="predicted"/>
<evidence type="ECO:0000256" key="10">
    <source>
        <dbReference type="SAM" id="MobiDB-lite"/>
    </source>
</evidence>
<feature type="domain" description="4Fe-4S ferredoxin-type" evidence="11">
    <location>
        <begin position="90"/>
        <end position="119"/>
    </location>
</feature>
<dbReference type="EMBL" id="FNCY01000015">
    <property type="protein sequence ID" value="SDI23888.1"/>
    <property type="molecule type" value="Genomic_DNA"/>
</dbReference>
<comment type="cofactor">
    <cofactor evidence="1">
        <name>[4Fe-4S] cluster</name>
        <dbReference type="ChEBI" id="CHEBI:49883"/>
    </cofactor>
</comment>
<name>A0A1G8IXX2_9RHOO</name>
<dbReference type="PANTHER" id="PTHR43177:SF5">
    <property type="entry name" value="ANAEROBIC DIMETHYL SULFOXIDE REDUCTASE CHAIN B-RELATED"/>
    <property type="match status" value="1"/>
</dbReference>
<reference evidence="12 13" key="1">
    <citation type="submission" date="2016-10" db="EMBL/GenBank/DDBJ databases">
        <authorList>
            <person name="de Groot N.N."/>
        </authorList>
    </citation>
    <scope>NUCLEOTIDE SEQUENCE [LARGE SCALE GENOMIC DNA]</scope>
    <source>
        <strain evidence="12 13">DSM 5885</strain>
    </source>
</reference>
<dbReference type="NCBIfam" id="TIGR02951">
    <property type="entry name" value="DMSO_dmsB"/>
    <property type="match status" value="1"/>
</dbReference>
<organism evidence="12 13">
    <name type="scientific">Propionivibrio dicarboxylicus</name>
    <dbReference type="NCBI Taxonomy" id="83767"/>
    <lineage>
        <taxon>Bacteria</taxon>
        <taxon>Pseudomonadati</taxon>
        <taxon>Pseudomonadota</taxon>
        <taxon>Betaproteobacteria</taxon>
        <taxon>Rhodocyclales</taxon>
        <taxon>Rhodocyclaceae</taxon>
        <taxon>Propionivibrio</taxon>
    </lineage>
</organism>
<evidence type="ECO:0000256" key="6">
    <source>
        <dbReference type="ARBA" id="ARBA00022737"/>
    </source>
</evidence>
<evidence type="ECO:0000256" key="5">
    <source>
        <dbReference type="ARBA" id="ARBA00022723"/>
    </source>
</evidence>
<keyword evidence="13" id="KW-1185">Reference proteome</keyword>
<dbReference type="InterPro" id="IPR017900">
    <property type="entry name" value="4Fe4S_Fe_S_CS"/>
</dbReference>
<dbReference type="RefSeq" id="WP_091938878.1">
    <property type="nucleotide sequence ID" value="NZ_FNCY01000015.1"/>
</dbReference>
<dbReference type="InterPro" id="IPR014297">
    <property type="entry name" value="DMSO_DmsB"/>
</dbReference>
<dbReference type="GO" id="GO:0046872">
    <property type="term" value="F:metal ion binding"/>
    <property type="evidence" value="ECO:0007669"/>
    <property type="project" value="UniProtKB-KW"/>
</dbReference>
<accession>A0A1G8IXX2</accession>
<dbReference type="GO" id="GO:0051539">
    <property type="term" value="F:4 iron, 4 sulfur cluster binding"/>
    <property type="evidence" value="ECO:0007669"/>
    <property type="project" value="UniProtKB-KW"/>
</dbReference>
<keyword evidence="4" id="KW-0004">4Fe-4S</keyword>
<dbReference type="InterPro" id="IPR017896">
    <property type="entry name" value="4Fe4S_Fe-S-bd"/>
</dbReference>
<evidence type="ECO:0000256" key="7">
    <source>
        <dbReference type="ARBA" id="ARBA00022982"/>
    </source>
</evidence>
<evidence type="ECO:0000313" key="13">
    <source>
        <dbReference type="Proteomes" id="UP000198607"/>
    </source>
</evidence>
<feature type="domain" description="4Fe-4S ferredoxin-type" evidence="11">
    <location>
        <begin position="58"/>
        <end position="88"/>
    </location>
</feature>
<evidence type="ECO:0000256" key="4">
    <source>
        <dbReference type="ARBA" id="ARBA00022485"/>
    </source>
</evidence>
<evidence type="ECO:0000259" key="11">
    <source>
        <dbReference type="PROSITE" id="PS51379"/>
    </source>
</evidence>
<protein>
    <submittedName>
        <fullName evidence="12">Anaerobic dimethyl sulfoxide reductase subunit B (DMSO reductase iron-sulfur subunit)</fullName>
    </submittedName>
</protein>
<dbReference type="InterPro" id="IPR050954">
    <property type="entry name" value="ET_IronSulfur_Cluster-Binding"/>
</dbReference>
<dbReference type="Proteomes" id="UP000198607">
    <property type="component" value="Unassembled WGS sequence"/>
</dbReference>
<evidence type="ECO:0000256" key="3">
    <source>
        <dbReference type="ARBA" id="ARBA00022448"/>
    </source>
</evidence>
<dbReference type="Gene3D" id="3.30.70.20">
    <property type="match status" value="2"/>
</dbReference>
<evidence type="ECO:0000256" key="1">
    <source>
        <dbReference type="ARBA" id="ARBA00001966"/>
    </source>
</evidence>
<evidence type="ECO:0000256" key="8">
    <source>
        <dbReference type="ARBA" id="ARBA00023004"/>
    </source>
</evidence>
<evidence type="ECO:0000256" key="2">
    <source>
        <dbReference type="ARBA" id="ARBA00003584"/>
    </source>
</evidence>
<dbReference type="SUPFAM" id="SSF54862">
    <property type="entry name" value="4Fe-4S ferredoxins"/>
    <property type="match status" value="1"/>
</dbReference>